<keyword evidence="2" id="KW-1185">Reference proteome</keyword>
<dbReference type="Proteomes" id="UP001322277">
    <property type="component" value="Chromosome 4"/>
</dbReference>
<name>A0AAX4IGA1_9PEZI</name>
<dbReference type="AlphaFoldDB" id="A0AAX4IGA1"/>
<proteinExistence type="predicted"/>
<organism evidence="1 2">
    <name type="scientific">Colletotrichum destructivum</name>
    <dbReference type="NCBI Taxonomy" id="34406"/>
    <lineage>
        <taxon>Eukaryota</taxon>
        <taxon>Fungi</taxon>
        <taxon>Dikarya</taxon>
        <taxon>Ascomycota</taxon>
        <taxon>Pezizomycotina</taxon>
        <taxon>Sordariomycetes</taxon>
        <taxon>Hypocreomycetidae</taxon>
        <taxon>Glomerellales</taxon>
        <taxon>Glomerellaceae</taxon>
        <taxon>Colletotrichum</taxon>
        <taxon>Colletotrichum destructivum species complex</taxon>
    </lineage>
</organism>
<gene>
    <name evidence="1" type="ORF">CDEST_07400</name>
</gene>
<evidence type="ECO:0000313" key="1">
    <source>
        <dbReference type="EMBL" id="WQF82386.1"/>
    </source>
</evidence>
<reference evidence="2" key="1">
    <citation type="journal article" date="2023" name="bioRxiv">
        <title>Complete genome of the Medicago anthracnose fungus, Colletotrichum destructivum, reveals a mini-chromosome-like region within a core chromosome.</title>
        <authorList>
            <person name="Lapalu N."/>
            <person name="Simon A."/>
            <person name="Lu A."/>
            <person name="Plaumann P.-L."/>
            <person name="Amselem J."/>
            <person name="Pigne S."/>
            <person name="Auger A."/>
            <person name="Koch C."/>
            <person name="Dallery J.-F."/>
            <person name="O'Connell R.J."/>
        </authorList>
    </citation>
    <scope>NUCLEOTIDE SEQUENCE [LARGE SCALE GENOMIC DNA]</scope>
    <source>
        <strain evidence="2">CBS 520.97</strain>
    </source>
</reference>
<dbReference type="RefSeq" id="XP_062779610.1">
    <property type="nucleotide sequence ID" value="XM_062923559.1"/>
</dbReference>
<accession>A0AAX4IGA1</accession>
<dbReference type="KEGG" id="cdet:87943903"/>
<dbReference type="EMBL" id="CP137308">
    <property type="protein sequence ID" value="WQF82386.1"/>
    <property type="molecule type" value="Genomic_DNA"/>
</dbReference>
<dbReference type="GeneID" id="87943903"/>
<sequence>MSSDFLLQGGYSVRADTPEGADLTPLRQAYAYVFYDTSLSALNPGRAEKLARSIFNSTQNNCGS</sequence>
<protein>
    <submittedName>
        <fullName evidence="1">Uncharacterized protein</fullName>
    </submittedName>
</protein>
<evidence type="ECO:0000313" key="2">
    <source>
        <dbReference type="Proteomes" id="UP001322277"/>
    </source>
</evidence>